<dbReference type="InterPro" id="IPR037171">
    <property type="entry name" value="NagB/RpiA_transferase-like"/>
</dbReference>
<evidence type="ECO:0000256" key="1">
    <source>
        <dbReference type="SAM" id="MobiDB-lite"/>
    </source>
</evidence>
<dbReference type="InterPro" id="IPR004165">
    <property type="entry name" value="CoA_trans_fam_I"/>
</dbReference>
<accession>A0ABY4IDI9</accession>
<keyword evidence="3" id="KW-1185">Reference proteome</keyword>
<evidence type="ECO:0000313" key="2">
    <source>
        <dbReference type="EMBL" id="UPL10071.1"/>
    </source>
</evidence>
<evidence type="ECO:0000313" key="3">
    <source>
        <dbReference type="Proteomes" id="UP000831467"/>
    </source>
</evidence>
<dbReference type="Proteomes" id="UP000831467">
    <property type="component" value="Chromosome"/>
</dbReference>
<reference evidence="2 3" key="1">
    <citation type="submission" date="2021-06" db="EMBL/GenBank/DDBJ databases">
        <title>Genome-based taxonomic framework of Microbacterium strains isolated from marine environment, the description of four new species and reclassification of four preexisting species.</title>
        <authorList>
            <person name="Lee S.D."/>
            <person name="Kim S.-M."/>
            <person name="Byeon Y.-S."/>
            <person name="Yang H.L."/>
            <person name="Kim I.S."/>
        </authorList>
    </citation>
    <scope>NUCLEOTIDE SEQUENCE [LARGE SCALE GENOMIC DNA]</scope>
    <source>
        <strain evidence="2 3">SSW1-51</strain>
    </source>
</reference>
<organism evidence="2 3">
    <name type="scientific">Microbacterium sufflavum</name>
    <dbReference type="NCBI Taxonomy" id="2851649"/>
    <lineage>
        <taxon>Bacteria</taxon>
        <taxon>Bacillati</taxon>
        <taxon>Actinomycetota</taxon>
        <taxon>Actinomycetes</taxon>
        <taxon>Micrococcales</taxon>
        <taxon>Microbacteriaceae</taxon>
        <taxon>Microbacterium</taxon>
    </lineage>
</organism>
<keyword evidence="2" id="KW-0808">Transferase</keyword>
<name>A0ABY4IDI9_9MICO</name>
<dbReference type="Gene3D" id="3.30.30.40">
    <property type="match status" value="1"/>
</dbReference>
<dbReference type="EMBL" id="CP078076">
    <property type="protein sequence ID" value="UPL10071.1"/>
    <property type="molecule type" value="Genomic_DNA"/>
</dbReference>
<feature type="compositionally biased region" description="Basic and acidic residues" evidence="1">
    <location>
        <begin position="237"/>
        <end position="246"/>
    </location>
</feature>
<dbReference type="SMART" id="SM00882">
    <property type="entry name" value="CoA_trans"/>
    <property type="match status" value="1"/>
</dbReference>
<dbReference type="Pfam" id="PF01144">
    <property type="entry name" value="CoA_trans"/>
    <property type="match status" value="1"/>
</dbReference>
<feature type="region of interest" description="Disordered" evidence="1">
    <location>
        <begin position="228"/>
        <end position="255"/>
    </location>
</feature>
<gene>
    <name evidence="2" type="ORF">KV394_02655</name>
</gene>
<dbReference type="SUPFAM" id="SSF100950">
    <property type="entry name" value="NagB/RpiA/CoA transferase-like"/>
    <property type="match status" value="1"/>
</dbReference>
<proteinExistence type="predicted"/>
<protein>
    <submittedName>
        <fullName evidence="2">Acyl CoA--acetate/3-ketoacid CoA transferase subunit alpha</fullName>
    </submittedName>
</protein>
<dbReference type="RefSeq" id="WP_247982241.1">
    <property type="nucleotide sequence ID" value="NZ_CP078076.1"/>
</dbReference>
<sequence>MTAAGSAADLAPLIRDGMTIGVGGWGSRRKPMALVRQIVLSGARDLRIVSFGGPDVGLLCATGQASEIVHGFVSLDSIAIDPYFADARQSGAVRSVEYDEAMLVAGLRAAARRLPFEATRAGAGSDAVSRNPQIRTITSPYADAEVLVAMPAVPLDLALLHLDRADAAGTAVCLGPDLFFDDLFAGAAAHTVVSVEEVVDTAALWTGLGPTARFLDRTLTDRIVHAPGGAGFTAHPPHHDRDEEGQRAYAAAAASPADREAYLTRFRAGELAPRTSEAATP</sequence>
<dbReference type="Gene3D" id="3.40.1080.10">
    <property type="entry name" value="Glutaconate Coenzyme A-transferase"/>
    <property type="match status" value="1"/>
</dbReference>
<dbReference type="GO" id="GO:0016740">
    <property type="term" value="F:transferase activity"/>
    <property type="evidence" value="ECO:0007669"/>
    <property type="project" value="UniProtKB-KW"/>
</dbReference>